<keyword evidence="3" id="KW-1185">Reference proteome</keyword>
<protein>
    <submittedName>
        <fullName evidence="2">DUF1496 domain-containing protein</fullName>
    </submittedName>
</protein>
<sequence>MKQLVAFVISCSALLAPALAQANRSGVEVVVPLPAEAWQRDTQNSGNDCLRCCVYQNKKYSEGAVLTLDGVVLQCARDKQTVGTNNLIWQVLKQ</sequence>
<dbReference type="AlphaFoldDB" id="A0A5J5G5S3"/>
<dbReference type="EMBL" id="VYKJ01000002">
    <property type="protein sequence ID" value="KAA9001806.1"/>
    <property type="molecule type" value="Genomic_DNA"/>
</dbReference>
<feature type="chain" id="PRO_5023833146" evidence="1">
    <location>
        <begin position="23"/>
        <end position="94"/>
    </location>
</feature>
<keyword evidence="1" id="KW-0732">Signal</keyword>
<gene>
    <name evidence="2" type="ORF">FJU30_05820</name>
</gene>
<dbReference type="Pfam" id="PF07383">
    <property type="entry name" value="DUF1496"/>
    <property type="match status" value="1"/>
</dbReference>
<comment type="caution">
    <text evidence="2">The sequence shown here is derived from an EMBL/GenBank/DDBJ whole genome shotgun (WGS) entry which is preliminary data.</text>
</comment>
<evidence type="ECO:0000313" key="3">
    <source>
        <dbReference type="Proteomes" id="UP000335415"/>
    </source>
</evidence>
<dbReference type="Proteomes" id="UP000335415">
    <property type="component" value="Unassembled WGS sequence"/>
</dbReference>
<dbReference type="InterPro" id="IPR009971">
    <property type="entry name" value="DUF1496"/>
</dbReference>
<proteinExistence type="predicted"/>
<accession>A0A5J5G5S3</accession>
<reference evidence="2 3" key="1">
    <citation type="submission" date="2019-09" db="EMBL/GenBank/DDBJ databases">
        <authorList>
            <person name="Li Y."/>
        </authorList>
    </citation>
    <scope>NUCLEOTIDE SEQUENCE [LARGE SCALE GENOMIC DNA]</scope>
    <source>
        <strain evidence="2 3">L3-3HA</strain>
    </source>
</reference>
<feature type="signal peptide" evidence="1">
    <location>
        <begin position="1"/>
        <end position="22"/>
    </location>
</feature>
<name>A0A5J5G5S3_9GAMM</name>
<dbReference type="RefSeq" id="WP_150434044.1">
    <property type="nucleotide sequence ID" value="NZ_VYKJ01000002.1"/>
</dbReference>
<organism evidence="2 3">
    <name type="scientific">Affinibrenneria salicis</name>
    <dbReference type="NCBI Taxonomy" id="2590031"/>
    <lineage>
        <taxon>Bacteria</taxon>
        <taxon>Pseudomonadati</taxon>
        <taxon>Pseudomonadota</taxon>
        <taxon>Gammaproteobacteria</taxon>
        <taxon>Enterobacterales</taxon>
        <taxon>Pectobacteriaceae</taxon>
        <taxon>Affinibrenneria</taxon>
    </lineage>
</organism>
<evidence type="ECO:0000313" key="2">
    <source>
        <dbReference type="EMBL" id="KAA9001806.1"/>
    </source>
</evidence>
<dbReference type="OrthoDB" id="6400575at2"/>
<evidence type="ECO:0000256" key="1">
    <source>
        <dbReference type="SAM" id="SignalP"/>
    </source>
</evidence>